<dbReference type="SUPFAM" id="SSF47454">
    <property type="entry name" value="A DNA-binding domain in eukaryotic transcription factors"/>
    <property type="match status" value="1"/>
</dbReference>
<evidence type="ECO:0000313" key="27">
    <source>
        <dbReference type="Ensembl" id="ENSHHUP00000049034.1"/>
    </source>
</evidence>
<feature type="compositionally biased region" description="Low complexity" evidence="25">
    <location>
        <begin position="483"/>
        <end position="513"/>
    </location>
</feature>
<dbReference type="GO" id="GO:0008203">
    <property type="term" value="P:cholesterol metabolic process"/>
    <property type="evidence" value="ECO:0007669"/>
    <property type="project" value="UniProtKB-KW"/>
</dbReference>
<evidence type="ECO:0000256" key="25">
    <source>
        <dbReference type="SAM" id="MobiDB-lite"/>
    </source>
</evidence>
<dbReference type="InterPro" id="IPR047167">
    <property type="entry name" value="NFE2-like"/>
</dbReference>
<protein>
    <recommendedName>
        <fullName evidence="5">Endoplasmic reticulum membrane sensor NFE2L1</fullName>
    </recommendedName>
    <alternativeName>
        <fullName evidence="24">Nuclear factor erythroid 2-related factor 1</fullName>
    </alternativeName>
    <alternativeName>
        <fullName evidence="23">Nuclear factor, erythroid derived 2, like 1</fullName>
    </alternativeName>
</protein>
<keyword evidence="21" id="KW-0753">Steroid metabolism</keyword>
<comment type="similarity">
    <text evidence="4">Belongs to the bZIP family. CNC subfamily.</text>
</comment>
<evidence type="ECO:0000256" key="21">
    <source>
        <dbReference type="ARBA" id="ARBA00023221"/>
    </source>
</evidence>
<feature type="compositionally biased region" description="Basic residues" evidence="25">
    <location>
        <begin position="756"/>
        <end position="766"/>
    </location>
</feature>
<keyword evidence="22" id="KW-0539">Nucleus</keyword>
<keyword evidence="6" id="KW-0678">Repressor</keyword>
<name>A0A4W5NIA1_9TELE</name>
<evidence type="ECO:0000256" key="3">
    <source>
        <dbReference type="ARBA" id="ARBA00004648"/>
    </source>
</evidence>
<dbReference type="InterPro" id="IPR004826">
    <property type="entry name" value="bZIP_Maf"/>
</dbReference>
<evidence type="ECO:0000256" key="20">
    <source>
        <dbReference type="ARBA" id="ARBA00023180"/>
    </source>
</evidence>
<dbReference type="Gene3D" id="1.10.880.10">
    <property type="entry name" value="Transcription factor, Skn-1-like, DNA-binding domain"/>
    <property type="match status" value="1"/>
</dbReference>
<comment type="subcellular location">
    <subcellularLocation>
        <location evidence="3">Endoplasmic reticulum membrane</location>
        <topology evidence="3">Single-pass type II membrane protein</topology>
    </subcellularLocation>
    <subcellularLocation>
        <location evidence="2">Endoplasmic reticulum membrane</location>
        <topology evidence="2">Single-pass type III membrane protein</topology>
    </subcellularLocation>
    <subcellularLocation>
        <location evidence="1">Nucleus</location>
    </subcellularLocation>
</comment>
<feature type="region of interest" description="Disordered" evidence="25">
    <location>
        <begin position="465"/>
        <end position="513"/>
    </location>
</feature>
<keyword evidence="11" id="KW-1133">Transmembrane helix</keyword>
<evidence type="ECO:0000313" key="28">
    <source>
        <dbReference type="Proteomes" id="UP000314982"/>
    </source>
</evidence>
<keyword evidence="13" id="KW-0443">Lipid metabolism</keyword>
<evidence type="ECO:0000256" key="1">
    <source>
        <dbReference type="ARBA" id="ARBA00004123"/>
    </source>
</evidence>
<evidence type="ECO:0000256" key="15">
    <source>
        <dbReference type="ARBA" id="ARBA00023125"/>
    </source>
</evidence>
<keyword evidence="19" id="KW-1207">Sterol metabolism</keyword>
<evidence type="ECO:0000256" key="17">
    <source>
        <dbReference type="ARBA" id="ARBA00023159"/>
    </source>
</evidence>
<dbReference type="InterPro" id="IPR004827">
    <property type="entry name" value="bZIP"/>
</dbReference>
<dbReference type="GO" id="GO:0005634">
    <property type="term" value="C:nucleus"/>
    <property type="evidence" value="ECO:0007669"/>
    <property type="project" value="UniProtKB-SubCell"/>
</dbReference>
<keyword evidence="14" id="KW-0446">Lipid-binding</keyword>
<keyword evidence="18" id="KW-0804">Transcription</keyword>
<evidence type="ECO:0000256" key="16">
    <source>
        <dbReference type="ARBA" id="ARBA00023136"/>
    </source>
</evidence>
<evidence type="ECO:0000256" key="10">
    <source>
        <dbReference type="ARBA" id="ARBA00022968"/>
    </source>
</evidence>
<dbReference type="GO" id="GO:0000978">
    <property type="term" value="F:RNA polymerase II cis-regulatory region sequence-specific DNA binding"/>
    <property type="evidence" value="ECO:0007669"/>
    <property type="project" value="InterPro"/>
</dbReference>
<accession>A0A4W5NIA1</accession>
<proteinExistence type="inferred from homology"/>
<reference evidence="27" key="3">
    <citation type="submission" date="2025-09" db="UniProtKB">
        <authorList>
            <consortium name="Ensembl"/>
        </authorList>
    </citation>
    <scope>IDENTIFICATION</scope>
</reference>
<keyword evidence="15" id="KW-0238">DNA-binding</keyword>
<dbReference type="Proteomes" id="UP000314982">
    <property type="component" value="Unassembled WGS sequence"/>
</dbReference>
<keyword evidence="10" id="KW-0735">Signal-anchor</keyword>
<dbReference type="Pfam" id="PF03131">
    <property type="entry name" value="bZIP_Maf"/>
    <property type="match status" value="1"/>
</dbReference>
<evidence type="ECO:0000256" key="7">
    <source>
        <dbReference type="ARBA" id="ARBA00022548"/>
    </source>
</evidence>
<evidence type="ECO:0000256" key="14">
    <source>
        <dbReference type="ARBA" id="ARBA00023121"/>
    </source>
</evidence>
<organism evidence="27 28">
    <name type="scientific">Hucho hucho</name>
    <name type="common">huchen</name>
    <dbReference type="NCBI Taxonomy" id="62062"/>
    <lineage>
        <taxon>Eukaryota</taxon>
        <taxon>Metazoa</taxon>
        <taxon>Chordata</taxon>
        <taxon>Craniata</taxon>
        <taxon>Vertebrata</taxon>
        <taxon>Euteleostomi</taxon>
        <taxon>Actinopterygii</taxon>
        <taxon>Neopterygii</taxon>
        <taxon>Teleostei</taxon>
        <taxon>Protacanthopterygii</taxon>
        <taxon>Salmoniformes</taxon>
        <taxon>Salmonidae</taxon>
        <taxon>Salmoninae</taxon>
        <taxon>Hucho</taxon>
    </lineage>
</organism>
<keyword evidence="12" id="KW-0805">Transcription regulation</keyword>
<evidence type="ECO:0000256" key="9">
    <source>
        <dbReference type="ARBA" id="ARBA00022824"/>
    </source>
</evidence>
<dbReference type="PROSITE" id="PS00036">
    <property type="entry name" value="BZIP_BASIC"/>
    <property type="match status" value="1"/>
</dbReference>
<evidence type="ECO:0000259" key="26">
    <source>
        <dbReference type="PROSITE" id="PS50217"/>
    </source>
</evidence>
<evidence type="ECO:0000256" key="23">
    <source>
        <dbReference type="ARBA" id="ARBA00030985"/>
    </source>
</evidence>
<evidence type="ECO:0000256" key="12">
    <source>
        <dbReference type="ARBA" id="ARBA00023015"/>
    </source>
</evidence>
<dbReference type="PANTHER" id="PTHR24411:SF31">
    <property type="entry name" value="ENDOPLASMIC RETICULUM MEMBRANE SENSOR NFE2L1"/>
    <property type="match status" value="1"/>
</dbReference>
<dbReference type="GeneTree" id="ENSGT00950000182892"/>
<keyword evidence="17" id="KW-0010">Activator</keyword>
<evidence type="ECO:0000256" key="24">
    <source>
        <dbReference type="ARBA" id="ARBA00031659"/>
    </source>
</evidence>
<dbReference type="PANTHER" id="PTHR24411">
    <property type="entry name" value="NUCLEAR FACTOR ERYTHROID 2-RELATED FACTOR"/>
    <property type="match status" value="1"/>
</dbReference>
<keyword evidence="28" id="KW-1185">Reference proteome</keyword>
<dbReference type="GO" id="GO:0005789">
    <property type="term" value="C:endoplasmic reticulum membrane"/>
    <property type="evidence" value="ECO:0007669"/>
    <property type="project" value="UniProtKB-SubCell"/>
</dbReference>
<evidence type="ECO:0000256" key="13">
    <source>
        <dbReference type="ARBA" id="ARBA00023098"/>
    </source>
</evidence>
<evidence type="ECO:0000256" key="19">
    <source>
        <dbReference type="ARBA" id="ARBA00023166"/>
    </source>
</evidence>
<dbReference type="Ensembl" id="ENSHHUT00000050812.1">
    <property type="protein sequence ID" value="ENSHHUP00000049034.1"/>
    <property type="gene ID" value="ENSHHUG00000029715.1"/>
</dbReference>
<evidence type="ECO:0000256" key="6">
    <source>
        <dbReference type="ARBA" id="ARBA00022491"/>
    </source>
</evidence>
<evidence type="ECO:0000256" key="22">
    <source>
        <dbReference type="ARBA" id="ARBA00023242"/>
    </source>
</evidence>
<evidence type="ECO:0000256" key="4">
    <source>
        <dbReference type="ARBA" id="ARBA00008157"/>
    </source>
</evidence>
<keyword evidence="20" id="KW-0325">Glycoprotein</keyword>
<dbReference type="CDD" id="cd14720">
    <property type="entry name" value="bZIP_NFE2-like"/>
    <property type="match status" value="1"/>
</dbReference>
<feature type="region of interest" description="Disordered" evidence="25">
    <location>
        <begin position="746"/>
        <end position="766"/>
    </location>
</feature>
<keyword evidence="16" id="KW-0472">Membrane</keyword>
<evidence type="ECO:0000256" key="11">
    <source>
        <dbReference type="ARBA" id="ARBA00022989"/>
    </source>
</evidence>
<keyword evidence="9" id="KW-0256">Endoplasmic reticulum</keyword>
<dbReference type="AlphaFoldDB" id="A0A4W5NIA1"/>
<reference evidence="27" key="2">
    <citation type="submission" date="2025-08" db="UniProtKB">
        <authorList>
            <consortium name="Ensembl"/>
        </authorList>
    </citation>
    <scope>IDENTIFICATION</scope>
</reference>
<evidence type="ECO:0000256" key="5">
    <source>
        <dbReference type="ARBA" id="ARBA00020485"/>
    </source>
</evidence>
<dbReference type="GO" id="GO:0000981">
    <property type="term" value="F:DNA-binding transcription factor activity, RNA polymerase II-specific"/>
    <property type="evidence" value="ECO:0007669"/>
    <property type="project" value="TreeGrafter"/>
</dbReference>
<dbReference type="PROSITE" id="PS50217">
    <property type="entry name" value="BZIP"/>
    <property type="match status" value="1"/>
</dbReference>
<keyword evidence="7" id="KW-0153">Cholesterol metabolism</keyword>
<dbReference type="SMART" id="SM00338">
    <property type="entry name" value="BRLZ"/>
    <property type="match status" value="1"/>
</dbReference>
<dbReference type="STRING" id="62062.ENSHHUP00000049034"/>
<keyword evidence="8" id="KW-0812">Transmembrane</keyword>
<dbReference type="GO" id="GO:0008289">
    <property type="term" value="F:lipid binding"/>
    <property type="evidence" value="ECO:0007669"/>
    <property type="project" value="UniProtKB-KW"/>
</dbReference>
<dbReference type="InterPro" id="IPR008917">
    <property type="entry name" value="TF_DNA-bd_sf"/>
</dbReference>
<evidence type="ECO:0000256" key="8">
    <source>
        <dbReference type="ARBA" id="ARBA00022692"/>
    </source>
</evidence>
<evidence type="ECO:0000256" key="18">
    <source>
        <dbReference type="ARBA" id="ARBA00023163"/>
    </source>
</evidence>
<reference evidence="28" key="1">
    <citation type="submission" date="2018-06" db="EMBL/GenBank/DDBJ databases">
        <title>Genome assembly of Danube salmon.</title>
        <authorList>
            <person name="Macqueen D.J."/>
            <person name="Gundappa M.K."/>
        </authorList>
    </citation>
    <scope>NUCLEOTIDE SEQUENCE [LARGE SCALE GENOMIC DNA]</scope>
</reference>
<evidence type="ECO:0000256" key="2">
    <source>
        <dbReference type="ARBA" id="ARBA00004643"/>
    </source>
</evidence>
<feature type="domain" description="BZIP" evidence="26">
    <location>
        <begin position="647"/>
        <end position="710"/>
    </location>
</feature>
<sequence>MVCLKKYFTEGLIQVAILLSLVGVRVDVGPYLPPWNEMILGPTSALTQTQFHNLHNQLDGQDLHPKSVDLDGFFTARGLLGWVRSLDRLRVPSSELETWLVRREPDALVVGATGQPAPLEGEAGGLEDHAGDQVESVMRSSVVAGSQELGYGPIREDSLDTMAPLLRRSHEEEDKDEDLYEEDTDMLWQDHSDHGRHQRPEEGEEEELARDTWREIWRDGGRSYDRANIELAQDLSDQFASLEAQTSMSFQECLRLLEDTFPFGEETEPSDPVGIDLREASREDPTPVRELLLSPLLSHEDPSLDLELQWHDILATMEPEDMDLGRDVMQSGSIQSSSLMDPVHQDVSLHQAILPGSSQDSYPFNSSFGGSVPLEAPLQPALLSQSSSGPDFDLNLTFGPTDLTDTALPLALNGTVGNPMASIQSSLFLEEPVLPSPLSSLLDDALLDEISFLDLALEEGFNPTQASQLEEELDSDSGLSLNFSHSPASPSGSEASYSSSSSSSSSDSSVFSDEGAVGYSSDMEVIVEREEGAVGGYSPEVRKMCSTSYQKPGRFNNLPWLEQVGHDHTYNQPKATSPRQGKSLKLRKSRYGKTYEQDISDKLWGRDERRALAMKIPFSNDLIVNLPVEEFNELLTKHCLSKAQLNLIRDIRRRGKNKMAAQNCRRRKLDVLFELEEGVEGLCRHKARLLKQKAENLRSVREMKQRLSGLYQEVFSRLRDEQGRPMPATDYTLQFGNDGQVLLATRNGSAREQNRKPHKKQKNRKK</sequence>